<feature type="compositionally biased region" description="Low complexity" evidence="1">
    <location>
        <begin position="189"/>
        <end position="202"/>
    </location>
</feature>
<evidence type="ECO:0000259" key="2">
    <source>
        <dbReference type="Pfam" id="PF07484"/>
    </source>
</evidence>
<feature type="domain" description="Phage tail collar" evidence="2">
    <location>
        <begin position="91"/>
        <end position="137"/>
    </location>
</feature>
<dbReference type="Gene3D" id="3.90.1340.10">
    <property type="entry name" value="Phage tail collar domain"/>
    <property type="match status" value="1"/>
</dbReference>
<evidence type="ECO:0000256" key="1">
    <source>
        <dbReference type="SAM" id="MobiDB-lite"/>
    </source>
</evidence>
<sequence>MPSQLSKGTAAFNNYPGTNSQVTADLLNNLVDNGTILPGAISEQSSVAAATSDEVLIRRPGTNLLHKTTVDSIISNVVFPVPPTPTNIPIGGVIMWGVAAVPTGWLECNGGAISSTLYPTLFALWGATLPDLRGEFVRGWSNNRTDVDYPRGIRTWQEDEIPAHTHTVPEGGFQVTTGAGSYYTSASGTAANQRAAQTTAPTGGTGMNFESRPRNVALMHIVRAL</sequence>
<accession>A0A6J7X869</accession>
<protein>
    <submittedName>
        <fullName evidence="3">Phage tail collar domain containing protein</fullName>
    </submittedName>
</protein>
<evidence type="ECO:0000313" key="3">
    <source>
        <dbReference type="EMBL" id="CAB5224939.1"/>
    </source>
</evidence>
<reference evidence="3" key="1">
    <citation type="submission" date="2020-05" db="EMBL/GenBank/DDBJ databases">
        <authorList>
            <person name="Chiriac C."/>
            <person name="Salcher M."/>
            <person name="Ghai R."/>
            <person name="Kavagutti S V."/>
        </authorList>
    </citation>
    <scope>NUCLEOTIDE SEQUENCE</scope>
</reference>
<proteinExistence type="predicted"/>
<gene>
    <name evidence="3" type="ORF">UFOVP742_45</name>
</gene>
<dbReference type="EMBL" id="LR798339">
    <property type="protein sequence ID" value="CAB5224939.1"/>
    <property type="molecule type" value="Genomic_DNA"/>
</dbReference>
<organism evidence="3">
    <name type="scientific">uncultured Caudovirales phage</name>
    <dbReference type="NCBI Taxonomy" id="2100421"/>
    <lineage>
        <taxon>Viruses</taxon>
        <taxon>Duplodnaviria</taxon>
        <taxon>Heunggongvirae</taxon>
        <taxon>Uroviricota</taxon>
        <taxon>Caudoviricetes</taxon>
        <taxon>Peduoviridae</taxon>
        <taxon>Maltschvirus</taxon>
        <taxon>Maltschvirus maltsch</taxon>
    </lineage>
</organism>
<name>A0A6J7X869_9CAUD</name>
<dbReference type="SUPFAM" id="SSF88874">
    <property type="entry name" value="Receptor-binding domain of short tail fibre protein gp12"/>
    <property type="match status" value="1"/>
</dbReference>
<dbReference type="Pfam" id="PF07484">
    <property type="entry name" value="Collar"/>
    <property type="match status" value="1"/>
</dbReference>
<dbReference type="InterPro" id="IPR037053">
    <property type="entry name" value="Phage_tail_collar_dom_sf"/>
</dbReference>
<feature type="region of interest" description="Disordered" evidence="1">
    <location>
        <begin position="188"/>
        <end position="210"/>
    </location>
</feature>
<dbReference type="InterPro" id="IPR011083">
    <property type="entry name" value="Phage_tail_collar_dom"/>
</dbReference>